<proteinExistence type="predicted"/>
<keyword evidence="3" id="KW-0378">Hydrolase</keyword>
<dbReference type="GeneID" id="89936917"/>
<dbReference type="Pfam" id="PF01979">
    <property type="entry name" value="Amidohydro_1"/>
    <property type="match status" value="1"/>
</dbReference>
<organism evidence="7 8">
    <name type="scientific">Canariomyces notabilis</name>
    <dbReference type="NCBI Taxonomy" id="2074819"/>
    <lineage>
        <taxon>Eukaryota</taxon>
        <taxon>Fungi</taxon>
        <taxon>Dikarya</taxon>
        <taxon>Ascomycota</taxon>
        <taxon>Pezizomycotina</taxon>
        <taxon>Sordariomycetes</taxon>
        <taxon>Sordariomycetidae</taxon>
        <taxon>Sordariales</taxon>
        <taxon>Chaetomiaceae</taxon>
        <taxon>Canariomyces</taxon>
    </lineage>
</organism>
<sequence length="504" mass="55245">MMPLRHILPLLLQVLDISAACAANTTSTLFRNGTIVAFNRETESLEVIRNGAVLVTGDRIASIFPNLPTRSELPSGTEEVDITDKILTTGFIDTHRHGWQTAFKTLGSNTSLIEYFPRYIGFAAQGHVSAEDVYIGQLAGLYEALNAGVTTSVDHAHHTWSHEAAVAGLQASIDSNARVFWCYTIQDRENFSIDEQLADLRAVAATASFRGTPTSMGIAYDSFGPNPNLTVVEAIVGLIREFNLSVLTTHSVQGPYGFDNSPEDLDSLNILNLPIPIIISHASFLTAAGATLLRSANQYISITPESEMHYGHGHPTAHLILDQAALGVDTHFTFSTDILTQARLWLQSARRTRYELVLDLWQTPINNPMSVNQAFLLATRHGGLALRRDDLGVLCEGAKADLVIWDGTSPGMLGWVDPVAAVILHANIGDVQGVMVDGRWRKRDGKIVDKRYETEVKQRFLESARRIQRDLINTPLPVLNGGITQRVDTLRGEGDGYAETLLEV</sequence>
<dbReference type="GO" id="GO:0005829">
    <property type="term" value="C:cytosol"/>
    <property type="evidence" value="ECO:0007669"/>
    <property type="project" value="TreeGrafter"/>
</dbReference>
<dbReference type="PANTHER" id="PTHR11271:SF37">
    <property type="entry name" value="FAMILY PROTEIN, PUTATIVE (AFU_ORTHOLOGUE AFUA_4G00460)-RELATED"/>
    <property type="match status" value="1"/>
</dbReference>
<dbReference type="InterPro" id="IPR051607">
    <property type="entry name" value="Metallo-dep_hydrolases"/>
</dbReference>
<dbReference type="InterPro" id="IPR032466">
    <property type="entry name" value="Metal_Hydrolase"/>
</dbReference>
<evidence type="ECO:0000313" key="8">
    <source>
        <dbReference type="Proteomes" id="UP001302812"/>
    </source>
</evidence>
<protein>
    <submittedName>
        <fullName evidence="7">Amidohydrolase</fullName>
    </submittedName>
</protein>
<evidence type="ECO:0000256" key="3">
    <source>
        <dbReference type="ARBA" id="ARBA00022801"/>
    </source>
</evidence>
<keyword evidence="8" id="KW-1185">Reference proteome</keyword>
<evidence type="ECO:0000259" key="6">
    <source>
        <dbReference type="Pfam" id="PF01979"/>
    </source>
</evidence>
<dbReference type="EMBL" id="MU853364">
    <property type="protein sequence ID" value="KAK4108276.1"/>
    <property type="molecule type" value="Genomic_DNA"/>
</dbReference>
<evidence type="ECO:0000256" key="2">
    <source>
        <dbReference type="ARBA" id="ARBA00022723"/>
    </source>
</evidence>
<dbReference type="AlphaFoldDB" id="A0AAN6QER8"/>
<name>A0AAN6QER8_9PEZI</name>
<keyword evidence="4" id="KW-0862">Zinc</keyword>
<dbReference type="SUPFAM" id="SSF51556">
    <property type="entry name" value="Metallo-dependent hydrolases"/>
    <property type="match status" value="1"/>
</dbReference>
<evidence type="ECO:0000313" key="7">
    <source>
        <dbReference type="EMBL" id="KAK4108276.1"/>
    </source>
</evidence>
<dbReference type="InterPro" id="IPR006680">
    <property type="entry name" value="Amidohydro-rel"/>
</dbReference>
<keyword evidence="2" id="KW-0479">Metal-binding</keyword>
<evidence type="ECO:0000256" key="4">
    <source>
        <dbReference type="ARBA" id="ARBA00022833"/>
    </source>
</evidence>
<accession>A0AAN6QER8</accession>
<dbReference type="Gene3D" id="2.30.40.10">
    <property type="entry name" value="Urease, subunit C, domain 1"/>
    <property type="match status" value="1"/>
</dbReference>
<dbReference type="GO" id="GO:0019239">
    <property type="term" value="F:deaminase activity"/>
    <property type="evidence" value="ECO:0007669"/>
    <property type="project" value="TreeGrafter"/>
</dbReference>
<dbReference type="Gene3D" id="3.20.20.140">
    <property type="entry name" value="Metal-dependent hydrolases"/>
    <property type="match status" value="1"/>
</dbReference>
<gene>
    <name evidence="7" type="ORF">N656DRAFT_740058</name>
</gene>
<dbReference type="Proteomes" id="UP001302812">
    <property type="component" value="Unassembled WGS sequence"/>
</dbReference>
<reference evidence="7" key="1">
    <citation type="journal article" date="2023" name="Mol. Phylogenet. Evol.">
        <title>Genome-scale phylogeny and comparative genomics of the fungal order Sordariales.</title>
        <authorList>
            <person name="Hensen N."/>
            <person name="Bonometti L."/>
            <person name="Westerberg I."/>
            <person name="Brannstrom I.O."/>
            <person name="Guillou S."/>
            <person name="Cros-Aarteil S."/>
            <person name="Calhoun S."/>
            <person name="Haridas S."/>
            <person name="Kuo A."/>
            <person name="Mondo S."/>
            <person name="Pangilinan J."/>
            <person name="Riley R."/>
            <person name="LaButti K."/>
            <person name="Andreopoulos B."/>
            <person name="Lipzen A."/>
            <person name="Chen C."/>
            <person name="Yan M."/>
            <person name="Daum C."/>
            <person name="Ng V."/>
            <person name="Clum A."/>
            <person name="Steindorff A."/>
            <person name="Ohm R.A."/>
            <person name="Martin F."/>
            <person name="Silar P."/>
            <person name="Natvig D.O."/>
            <person name="Lalanne C."/>
            <person name="Gautier V."/>
            <person name="Ament-Velasquez S.L."/>
            <person name="Kruys A."/>
            <person name="Hutchinson M.I."/>
            <person name="Powell A.J."/>
            <person name="Barry K."/>
            <person name="Miller A.N."/>
            <person name="Grigoriev I.V."/>
            <person name="Debuchy R."/>
            <person name="Gladieux P."/>
            <person name="Hiltunen Thoren M."/>
            <person name="Johannesson H."/>
        </authorList>
    </citation>
    <scope>NUCLEOTIDE SEQUENCE</scope>
    <source>
        <strain evidence="7">CBS 508.74</strain>
    </source>
</reference>
<evidence type="ECO:0000256" key="5">
    <source>
        <dbReference type="SAM" id="SignalP"/>
    </source>
</evidence>
<dbReference type="SUPFAM" id="SSF51338">
    <property type="entry name" value="Composite domain of metallo-dependent hydrolases"/>
    <property type="match status" value="2"/>
</dbReference>
<comment type="cofactor">
    <cofactor evidence="1">
        <name>Zn(2+)</name>
        <dbReference type="ChEBI" id="CHEBI:29105"/>
    </cofactor>
</comment>
<feature type="chain" id="PRO_5043016831" evidence="5">
    <location>
        <begin position="23"/>
        <end position="504"/>
    </location>
</feature>
<dbReference type="RefSeq" id="XP_064665846.1">
    <property type="nucleotide sequence ID" value="XM_064812792.1"/>
</dbReference>
<dbReference type="InterPro" id="IPR011059">
    <property type="entry name" value="Metal-dep_hydrolase_composite"/>
</dbReference>
<keyword evidence="5" id="KW-0732">Signal</keyword>
<feature type="signal peptide" evidence="5">
    <location>
        <begin position="1"/>
        <end position="22"/>
    </location>
</feature>
<evidence type="ECO:0000256" key="1">
    <source>
        <dbReference type="ARBA" id="ARBA00001947"/>
    </source>
</evidence>
<reference evidence="7" key="2">
    <citation type="submission" date="2023-05" db="EMBL/GenBank/DDBJ databases">
        <authorList>
            <consortium name="Lawrence Berkeley National Laboratory"/>
            <person name="Steindorff A."/>
            <person name="Hensen N."/>
            <person name="Bonometti L."/>
            <person name="Westerberg I."/>
            <person name="Brannstrom I.O."/>
            <person name="Guillou S."/>
            <person name="Cros-Aarteil S."/>
            <person name="Calhoun S."/>
            <person name="Haridas S."/>
            <person name="Kuo A."/>
            <person name="Mondo S."/>
            <person name="Pangilinan J."/>
            <person name="Riley R."/>
            <person name="Labutti K."/>
            <person name="Andreopoulos B."/>
            <person name="Lipzen A."/>
            <person name="Chen C."/>
            <person name="Yanf M."/>
            <person name="Daum C."/>
            <person name="Ng V."/>
            <person name="Clum A."/>
            <person name="Ohm R."/>
            <person name="Martin F."/>
            <person name="Silar P."/>
            <person name="Natvig D."/>
            <person name="Lalanne C."/>
            <person name="Gautier V."/>
            <person name="Ament-Velasquez S.L."/>
            <person name="Kruys A."/>
            <person name="Hutchinson M.I."/>
            <person name="Powell A.J."/>
            <person name="Barry K."/>
            <person name="Miller A.N."/>
            <person name="Grigoriev I.V."/>
            <person name="Debuchy R."/>
            <person name="Gladieux P."/>
            <person name="Thoren M.H."/>
            <person name="Johannesson H."/>
        </authorList>
    </citation>
    <scope>NUCLEOTIDE SEQUENCE</scope>
    <source>
        <strain evidence="7">CBS 508.74</strain>
    </source>
</reference>
<dbReference type="PANTHER" id="PTHR11271">
    <property type="entry name" value="GUANINE DEAMINASE"/>
    <property type="match status" value="1"/>
</dbReference>
<comment type="caution">
    <text evidence="7">The sequence shown here is derived from an EMBL/GenBank/DDBJ whole genome shotgun (WGS) entry which is preliminary data.</text>
</comment>
<dbReference type="GO" id="GO:0046872">
    <property type="term" value="F:metal ion binding"/>
    <property type="evidence" value="ECO:0007669"/>
    <property type="project" value="UniProtKB-KW"/>
</dbReference>
<feature type="domain" description="Amidohydrolase-related" evidence="6">
    <location>
        <begin position="86"/>
        <end position="440"/>
    </location>
</feature>